<proteinExistence type="inferred from homology"/>
<dbReference type="GO" id="GO:0046872">
    <property type="term" value="F:metal ion binding"/>
    <property type="evidence" value="ECO:0007669"/>
    <property type="project" value="UniProtKB-KW"/>
</dbReference>
<evidence type="ECO:0000313" key="11">
    <source>
        <dbReference type="EMBL" id="AJQ92465.1"/>
    </source>
</evidence>
<gene>
    <name evidence="11" type="ORF">YC6258_00415</name>
</gene>
<keyword evidence="3" id="KW-0479">Metal-binding</keyword>
<evidence type="ECO:0000256" key="5">
    <source>
        <dbReference type="ARBA" id="ARBA00023004"/>
    </source>
</evidence>
<keyword evidence="2" id="KW-0001">2Fe-2S</keyword>
<evidence type="ECO:0000256" key="2">
    <source>
        <dbReference type="ARBA" id="ARBA00022714"/>
    </source>
</evidence>
<dbReference type="STRING" id="1445510.YC6258_00415"/>
<feature type="domain" description="BFD-like [2Fe-2S]-binding" evidence="10">
    <location>
        <begin position="2"/>
        <end position="50"/>
    </location>
</feature>
<reference evidence="11 12" key="1">
    <citation type="submission" date="2014-01" db="EMBL/GenBank/DDBJ databases">
        <title>Full genme sequencing of cellulolytic bacterium Gynuella sunshinyii YC6258T gen. nov., sp. nov.</title>
        <authorList>
            <person name="Khan H."/>
            <person name="Chung E.J."/>
            <person name="Chung Y.R."/>
        </authorList>
    </citation>
    <scope>NUCLEOTIDE SEQUENCE [LARGE SCALE GENOMIC DNA]</scope>
    <source>
        <strain evidence="11 12">YC6258</strain>
    </source>
</reference>
<dbReference type="KEGG" id="gsn:YC6258_00415"/>
<dbReference type="Pfam" id="PF04324">
    <property type="entry name" value="Fer2_BFD"/>
    <property type="match status" value="1"/>
</dbReference>
<accession>A0A0C5UYR5</accession>
<evidence type="ECO:0000256" key="9">
    <source>
        <dbReference type="ARBA" id="ARBA00046332"/>
    </source>
</evidence>
<evidence type="ECO:0000313" key="12">
    <source>
        <dbReference type="Proteomes" id="UP000032266"/>
    </source>
</evidence>
<dbReference type="InterPro" id="IPR007419">
    <property type="entry name" value="BFD-like_2Fe2S-bd_dom"/>
</dbReference>
<dbReference type="PANTHER" id="PTHR37424:SF1">
    <property type="entry name" value="BACTERIOFERRITIN-ASSOCIATED FERREDOXIN"/>
    <property type="match status" value="1"/>
</dbReference>
<evidence type="ECO:0000256" key="4">
    <source>
        <dbReference type="ARBA" id="ARBA00022982"/>
    </source>
</evidence>
<protein>
    <recommendedName>
        <fullName evidence="8">Bacterioferritin-associated ferredoxin</fullName>
    </recommendedName>
</protein>
<keyword evidence="1" id="KW-0813">Transport</keyword>
<evidence type="ECO:0000256" key="8">
    <source>
        <dbReference type="ARBA" id="ARBA00039386"/>
    </source>
</evidence>
<keyword evidence="4" id="KW-0249">Electron transport</keyword>
<dbReference type="Proteomes" id="UP000032266">
    <property type="component" value="Chromosome"/>
</dbReference>
<evidence type="ECO:0000256" key="1">
    <source>
        <dbReference type="ARBA" id="ARBA00022448"/>
    </source>
</evidence>
<comment type="similarity">
    <text evidence="9">Belongs to the Bfd family.</text>
</comment>
<evidence type="ECO:0000256" key="6">
    <source>
        <dbReference type="ARBA" id="ARBA00023014"/>
    </source>
</evidence>
<dbReference type="InterPro" id="IPR041854">
    <property type="entry name" value="BFD-like_2Fe2S-bd_dom_sf"/>
</dbReference>
<sequence length="59" mass="6322">MYICLCKAISDKTIVQSAQNGCDYAQIRKQTGVGTECGKCTQVAKSLVKEVISTVKIPA</sequence>
<keyword evidence="12" id="KW-1185">Reference proteome</keyword>
<dbReference type="EMBL" id="CP007142">
    <property type="protein sequence ID" value="AJQ92465.1"/>
    <property type="molecule type" value="Genomic_DNA"/>
</dbReference>
<name>A0A0C5UYR5_9GAMM</name>
<dbReference type="RefSeq" id="WP_044615519.1">
    <property type="nucleotide sequence ID" value="NZ_CP007142.1"/>
</dbReference>
<evidence type="ECO:0000256" key="7">
    <source>
        <dbReference type="ARBA" id="ARBA00034078"/>
    </source>
</evidence>
<dbReference type="InterPro" id="IPR052371">
    <property type="entry name" value="BFD-associated_ferredoxin"/>
</dbReference>
<comment type="cofactor">
    <cofactor evidence="7">
        <name>[2Fe-2S] cluster</name>
        <dbReference type="ChEBI" id="CHEBI:190135"/>
    </cofactor>
</comment>
<evidence type="ECO:0000259" key="10">
    <source>
        <dbReference type="Pfam" id="PF04324"/>
    </source>
</evidence>
<dbReference type="AlphaFoldDB" id="A0A0C5UYR5"/>
<dbReference type="HOGENOM" id="CLU_159205_3_1_6"/>
<evidence type="ECO:0000256" key="3">
    <source>
        <dbReference type="ARBA" id="ARBA00022723"/>
    </source>
</evidence>
<keyword evidence="5" id="KW-0408">Iron</keyword>
<dbReference type="OrthoDB" id="9815350at2"/>
<dbReference type="PANTHER" id="PTHR37424">
    <property type="entry name" value="BACTERIOFERRITIN-ASSOCIATED FERREDOXIN"/>
    <property type="match status" value="1"/>
</dbReference>
<dbReference type="GO" id="GO:0051537">
    <property type="term" value="F:2 iron, 2 sulfur cluster binding"/>
    <property type="evidence" value="ECO:0007669"/>
    <property type="project" value="UniProtKB-KW"/>
</dbReference>
<dbReference type="Gene3D" id="1.10.10.1100">
    <property type="entry name" value="BFD-like [2Fe-2S]-binding domain"/>
    <property type="match status" value="1"/>
</dbReference>
<keyword evidence="6" id="KW-0411">Iron-sulfur</keyword>
<organism evidence="11 12">
    <name type="scientific">Gynuella sunshinyii YC6258</name>
    <dbReference type="NCBI Taxonomy" id="1445510"/>
    <lineage>
        <taxon>Bacteria</taxon>
        <taxon>Pseudomonadati</taxon>
        <taxon>Pseudomonadota</taxon>
        <taxon>Gammaproteobacteria</taxon>
        <taxon>Oceanospirillales</taxon>
        <taxon>Saccharospirillaceae</taxon>
        <taxon>Gynuella</taxon>
    </lineage>
</organism>